<keyword evidence="1" id="KW-0732">Signal</keyword>
<dbReference type="SUPFAM" id="SSF54001">
    <property type="entry name" value="Cysteine proteinases"/>
    <property type="match status" value="1"/>
</dbReference>
<dbReference type="Gene3D" id="3.10.620.30">
    <property type="match status" value="1"/>
</dbReference>
<accession>A0A6N4TN68</accession>
<dbReference type="PANTHER" id="PTHR33490">
    <property type="entry name" value="BLR5614 PROTEIN-RELATED"/>
    <property type="match status" value="1"/>
</dbReference>
<dbReference type="PANTHER" id="PTHR33490:SF6">
    <property type="entry name" value="SLL1049 PROTEIN"/>
    <property type="match status" value="1"/>
</dbReference>
<dbReference type="InterPro" id="IPR038765">
    <property type="entry name" value="Papain-like_cys_pep_sf"/>
</dbReference>
<dbReference type="Proteomes" id="UP000464754">
    <property type="component" value="Chromosome"/>
</dbReference>
<evidence type="ECO:0000259" key="2">
    <source>
        <dbReference type="SMART" id="SM00460"/>
    </source>
</evidence>
<dbReference type="SMART" id="SM00460">
    <property type="entry name" value="TGc"/>
    <property type="match status" value="1"/>
</dbReference>
<feature type="chain" id="PRO_5039255076" description="Transglutaminase-like domain-containing protein" evidence="1">
    <location>
        <begin position="20"/>
        <end position="316"/>
    </location>
</feature>
<protein>
    <recommendedName>
        <fullName evidence="2">Transglutaminase-like domain-containing protein</fullName>
    </recommendedName>
</protein>
<name>A0A6N4TN68_9FIRM</name>
<evidence type="ECO:0000256" key="1">
    <source>
        <dbReference type="SAM" id="SignalP"/>
    </source>
</evidence>
<evidence type="ECO:0000313" key="3">
    <source>
        <dbReference type="EMBL" id="BBK23914.1"/>
    </source>
</evidence>
<feature type="domain" description="Transglutaminase-like" evidence="2">
    <location>
        <begin position="217"/>
        <end position="277"/>
    </location>
</feature>
<organism evidence="3 4">
    <name type="scientific">Amedibacterium intestinale</name>
    <dbReference type="NCBI Taxonomy" id="2583452"/>
    <lineage>
        <taxon>Bacteria</taxon>
        <taxon>Bacillati</taxon>
        <taxon>Bacillota</taxon>
        <taxon>Erysipelotrichia</taxon>
        <taxon>Erysipelotrichales</taxon>
        <taxon>Erysipelotrichaceae</taxon>
        <taxon>Amedibacterium</taxon>
    </lineage>
</organism>
<sequence length="316" mass="35969">MKHKINIFFSCLLVLSLCAGCDKKSSPSTDEKKPKGSRDNIPVVLEPVWQEEKQIGNDKITFDLSNASEGYVMAAYTGDNPKVKVRIQNPESSDYYTYDITSGYNVFPLTGGNGTYTFIAYENITGTKYSQLFSQSETLQIKNDYTTYLYPNQYVNFQKDSKAVAMSSEIVESANNDLDAVQYVYEYVVHTLEYDDDKAEKVKNGELAGYLPDVDSILQEKKGICFDYAALMATMLRSQNIPTKMEIGYANMEEGAVYHAWISVYIKDIGWIDDLIEFDGKNWSMMDPTLISDSNNSKKMRKFTKDKSNYTTKYVY</sequence>
<dbReference type="RefSeq" id="WP_118277650.1">
    <property type="nucleotide sequence ID" value="NZ_AP019695.1"/>
</dbReference>
<proteinExistence type="predicted"/>
<dbReference type="Pfam" id="PF01841">
    <property type="entry name" value="Transglut_core"/>
    <property type="match status" value="1"/>
</dbReference>
<keyword evidence="4" id="KW-1185">Reference proteome</keyword>
<gene>
    <name evidence="3" type="ORF">Aargi30884_28170</name>
</gene>
<feature type="signal peptide" evidence="1">
    <location>
        <begin position="1"/>
        <end position="19"/>
    </location>
</feature>
<dbReference type="EMBL" id="AP019695">
    <property type="protein sequence ID" value="BBK23914.1"/>
    <property type="molecule type" value="Genomic_DNA"/>
</dbReference>
<dbReference type="AlphaFoldDB" id="A0A6N4TN68"/>
<reference evidence="4" key="1">
    <citation type="submission" date="2019-05" db="EMBL/GenBank/DDBJ databases">
        <title>Complete genome sequencing of Absiella argi strain JCM 30884.</title>
        <authorList>
            <person name="Sakamoto M."/>
            <person name="Murakami T."/>
            <person name="Mori H."/>
        </authorList>
    </citation>
    <scope>NUCLEOTIDE SEQUENCE [LARGE SCALE GENOMIC DNA]</scope>
    <source>
        <strain evidence="4">JCM 30884</strain>
    </source>
</reference>
<evidence type="ECO:0000313" key="4">
    <source>
        <dbReference type="Proteomes" id="UP000464754"/>
    </source>
</evidence>
<dbReference type="InterPro" id="IPR002931">
    <property type="entry name" value="Transglutaminase-like"/>
</dbReference>
<dbReference type="KEGG" id="aarg:Aargi30884_28170"/>